<evidence type="ECO:0000256" key="4">
    <source>
        <dbReference type="ARBA" id="ARBA00022884"/>
    </source>
</evidence>
<dbReference type="GO" id="GO:0003723">
    <property type="term" value="F:RNA binding"/>
    <property type="evidence" value="ECO:0007669"/>
    <property type="project" value="UniProtKB-KW"/>
</dbReference>
<evidence type="ECO:0000256" key="1">
    <source>
        <dbReference type="ARBA" id="ARBA00004123"/>
    </source>
</evidence>
<dbReference type="OrthoDB" id="49348at2759"/>
<feature type="compositionally biased region" description="Low complexity" evidence="6">
    <location>
        <begin position="487"/>
        <end position="502"/>
    </location>
</feature>
<feature type="compositionally biased region" description="Acidic residues" evidence="6">
    <location>
        <begin position="351"/>
        <end position="362"/>
    </location>
</feature>
<dbReference type="EMBL" id="BRXZ01003737">
    <property type="protein sequence ID" value="GMH60823.1"/>
    <property type="molecule type" value="Genomic_DNA"/>
</dbReference>
<feature type="compositionally biased region" description="Acidic residues" evidence="6">
    <location>
        <begin position="104"/>
        <end position="116"/>
    </location>
</feature>
<evidence type="ECO:0000256" key="2">
    <source>
        <dbReference type="ARBA" id="ARBA00022517"/>
    </source>
</evidence>
<name>A0A9W7E3E6_9STRA</name>
<keyword evidence="3" id="KW-0698">rRNA processing</keyword>
<accession>A0A9W7E3E6</accession>
<comment type="subcellular location">
    <subcellularLocation>
        <location evidence="1">Nucleus</location>
    </subcellularLocation>
</comment>
<feature type="region of interest" description="Disordered" evidence="6">
    <location>
        <begin position="279"/>
        <end position="307"/>
    </location>
</feature>
<feature type="compositionally biased region" description="Basic and acidic residues" evidence="6">
    <location>
        <begin position="35"/>
        <end position="60"/>
    </location>
</feature>
<sequence length="560" mass="59912">MAANVLVCDLDVASMAAMAHLVNVDVEDGYDDENEVKREAVVTRAENGDGEKNDEKEVKAECAGNMEVEGVEGGGEADDCAANDAEDDAVGDAVGDTVDKDRDDDRDDDKDEDDNQDSSNHSPSDSESDSETDLDFASEVAALESMSAVVEDDDDLPPSSDGSKSYLRTANEVASADPLYPLTKEGLDEVEQSKADDLTLVGTLMATMLEDRLVVVRSQGSPVNEGTVVAVRKSDVKVWKEGGGEKEGFGEVITLGTVGEVFGPVSGCMYKVDLQNTDAKNIDGDGDEIELPDDSSEPQPLLFSDPTSPGSVLLLSNPSLPVYSVPSLTSSLSVNEVRERSGKGCDASNVWDEEGKEEWSDDEKEREAKSKKKKKKKGGKGEEGGGKGAGKGKQYIDVSGRRGGPNQGGGSNTGVNMSFSQLPYEQQMQQQQQMADYQRSQEIYQQQMLAYQHQQAMFAQQQYGLPYVSTPAYPPQHYYAGGGFAGPAGQQPAPAYPYGAAAQREEQRGRQGYQEAQARGGNQQQQGHYQGQTKGTQYGEPYGGHQQQGGGGGGGKKHKS</sequence>
<dbReference type="AlphaFoldDB" id="A0A9W7E3E6"/>
<keyword evidence="5" id="KW-0539">Nucleus</keyword>
<feature type="region of interest" description="Disordered" evidence="6">
    <location>
        <begin position="29"/>
        <end position="175"/>
    </location>
</feature>
<dbReference type="InterPro" id="IPR040309">
    <property type="entry name" value="Naf1"/>
</dbReference>
<gene>
    <name evidence="7" type="ORF">TrRE_jg5335</name>
</gene>
<dbReference type="GO" id="GO:0005732">
    <property type="term" value="C:sno(s)RNA-containing ribonucleoprotein complex"/>
    <property type="evidence" value="ECO:0007669"/>
    <property type="project" value="InterPro"/>
</dbReference>
<dbReference type="GO" id="GO:0000493">
    <property type="term" value="P:box H/ACA snoRNP assembly"/>
    <property type="evidence" value="ECO:0007669"/>
    <property type="project" value="InterPro"/>
</dbReference>
<reference evidence="7" key="1">
    <citation type="submission" date="2022-07" db="EMBL/GenBank/DDBJ databases">
        <title>Genome analysis of Parmales, a sister group of diatoms, reveals the evolutionary specialization of diatoms from phago-mixotrophs to photoautotrophs.</title>
        <authorList>
            <person name="Ban H."/>
            <person name="Sato S."/>
            <person name="Yoshikawa S."/>
            <person name="Kazumasa Y."/>
            <person name="Nakamura Y."/>
            <person name="Ichinomiya M."/>
            <person name="Saitoh K."/>
            <person name="Sato N."/>
            <person name="Blanc-Mathieu R."/>
            <person name="Endo H."/>
            <person name="Kuwata A."/>
            <person name="Ogata H."/>
        </authorList>
    </citation>
    <scope>NUCLEOTIDE SEQUENCE</scope>
</reference>
<evidence type="ECO:0000313" key="8">
    <source>
        <dbReference type="Proteomes" id="UP001165082"/>
    </source>
</evidence>
<evidence type="ECO:0000313" key="7">
    <source>
        <dbReference type="EMBL" id="GMH60823.1"/>
    </source>
</evidence>
<feature type="region of interest" description="Disordered" evidence="6">
    <location>
        <begin position="481"/>
        <end position="560"/>
    </location>
</feature>
<organism evidence="7 8">
    <name type="scientific">Triparma retinervis</name>
    <dbReference type="NCBI Taxonomy" id="2557542"/>
    <lineage>
        <taxon>Eukaryota</taxon>
        <taxon>Sar</taxon>
        <taxon>Stramenopiles</taxon>
        <taxon>Ochrophyta</taxon>
        <taxon>Bolidophyceae</taxon>
        <taxon>Parmales</taxon>
        <taxon>Triparmaceae</taxon>
        <taxon>Triparma</taxon>
    </lineage>
</organism>
<feature type="compositionally biased region" description="Acidic residues" evidence="6">
    <location>
        <begin position="126"/>
        <end position="136"/>
    </location>
</feature>
<feature type="compositionally biased region" description="Acidic residues" evidence="6">
    <location>
        <begin position="75"/>
        <end position="90"/>
    </location>
</feature>
<evidence type="ECO:0000256" key="5">
    <source>
        <dbReference type="ARBA" id="ARBA00023242"/>
    </source>
</evidence>
<keyword evidence="8" id="KW-1185">Reference proteome</keyword>
<dbReference type="InterPro" id="IPR038664">
    <property type="entry name" value="Gar1/Naf1_Cbf5-bd_sf"/>
</dbReference>
<dbReference type="Proteomes" id="UP001165082">
    <property type="component" value="Unassembled WGS sequence"/>
</dbReference>
<dbReference type="Gene3D" id="2.40.10.230">
    <property type="entry name" value="Probable tRNA pseudouridine synthase domain"/>
    <property type="match status" value="1"/>
</dbReference>
<evidence type="ECO:0000256" key="3">
    <source>
        <dbReference type="ARBA" id="ARBA00022552"/>
    </source>
</evidence>
<dbReference type="GO" id="GO:0005634">
    <property type="term" value="C:nucleus"/>
    <property type="evidence" value="ECO:0007669"/>
    <property type="project" value="UniProtKB-SubCell"/>
</dbReference>
<protein>
    <submittedName>
        <fullName evidence="7">Uncharacterized protein</fullName>
    </submittedName>
</protein>
<evidence type="ECO:0000256" key="6">
    <source>
        <dbReference type="SAM" id="MobiDB-lite"/>
    </source>
</evidence>
<feature type="compositionally biased region" description="Polar residues" evidence="6">
    <location>
        <begin position="415"/>
        <end position="424"/>
    </location>
</feature>
<feature type="compositionally biased region" description="Basic residues" evidence="6">
    <location>
        <begin position="369"/>
        <end position="378"/>
    </location>
</feature>
<comment type="caution">
    <text evidence="7">The sequence shown here is derived from an EMBL/GenBank/DDBJ whole genome shotgun (WGS) entry which is preliminary data.</text>
</comment>
<keyword evidence="4" id="KW-0694">RNA-binding</keyword>
<feature type="compositionally biased region" description="Low complexity" evidence="6">
    <location>
        <begin position="510"/>
        <end position="545"/>
    </location>
</feature>
<dbReference type="PANTHER" id="PTHR31633">
    <property type="entry name" value="H/ACA RIBONUCLEOPROTEIN COMPLEX NON-CORE SUBUNIT NAF1"/>
    <property type="match status" value="1"/>
</dbReference>
<dbReference type="PANTHER" id="PTHR31633:SF1">
    <property type="entry name" value="H_ACA RIBONUCLEOPROTEIN COMPLEX NON-CORE SUBUNIT NAF1"/>
    <property type="match status" value="1"/>
</dbReference>
<dbReference type="GO" id="GO:0006364">
    <property type="term" value="P:rRNA processing"/>
    <property type="evidence" value="ECO:0007669"/>
    <property type="project" value="UniProtKB-KW"/>
</dbReference>
<feature type="compositionally biased region" description="Gly residues" evidence="6">
    <location>
        <begin position="401"/>
        <end position="412"/>
    </location>
</feature>
<feature type="region of interest" description="Disordered" evidence="6">
    <location>
        <begin position="329"/>
        <end position="433"/>
    </location>
</feature>
<proteinExistence type="predicted"/>
<keyword evidence="2" id="KW-0690">Ribosome biogenesis</keyword>
<feature type="compositionally biased region" description="Acidic residues" evidence="6">
    <location>
        <begin position="284"/>
        <end position="296"/>
    </location>
</feature>